<sequence length="186" mass="20150">MVAVAEAAGLAMQIAREYAVPRVVLFDPRPSALSFEDIPGSVMADVGELFSRPEAVAFFEKAAEAEQSRASEGTRADLYLDQLEEIILPGIADPHQRRAMLSGLAVMRRDGFGDPGESPAPSPVPAWHDATVSASVTVVLTVRAKAAVPTADAARAKGFEDARLRPRPQAWWWTEPWSLVEEIIQS</sequence>
<dbReference type="AlphaFoldDB" id="A0A255EB41"/>
<gene>
    <name evidence="1" type="ORF">CGZ92_03530</name>
</gene>
<reference evidence="1 2" key="1">
    <citation type="submission" date="2017-07" db="EMBL/GenBank/DDBJ databases">
        <title>Draft whole genome sequences of clinical Proprionibacteriaceae strains.</title>
        <authorList>
            <person name="Bernier A.-M."/>
            <person name="Bernard K."/>
            <person name="Domingo M.-C."/>
        </authorList>
    </citation>
    <scope>NUCLEOTIDE SEQUENCE [LARGE SCALE GENOMIC DNA]</scope>
    <source>
        <strain evidence="1 2">NML 160184</strain>
    </source>
</reference>
<evidence type="ECO:0000313" key="2">
    <source>
        <dbReference type="Proteomes" id="UP000216533"/>
    </source>
</evidence>
<accession>A0A255EB41</accession>
<name>A0A255EB41_9ACTN</name>
<organism evidence="1 2">
    <name type="scientific">Parenemella sanctibonifatiensis</name>
    <dbReference type="NCBI Taxonomy" id="2016505"/>
    <lineage>
        <taxon>Bacteria</taxon>
        <taxon>Bacillati</taxon>
        <taxon>Actinomycetota</taxon>
        <taxon>Actinomycetes</taxon>
        <taxon>Propionibacteriales</taxon>
        <taxon>Propionibacteriaceae</taxon>
        <taxon>Parenemella</taxon>
    </lineage>
</organism>
<dbReference type="Proteomes" id="UP000216533">
    <property type="component" value="Unassembled WGS sequence"/>
</dbReference>
<evidence type="ECO:0000313" key="1">
    <source>
        <dbReference type="EMBL" id="OYN88787.1"/>
    </source>
</evidence>
<protein>
    <submittedName>
        <fullName evidence="1">Uncharacterized protein</fullName>
    </submittedName>
</protein>
<comment type="caution">
    <text evidence="1">The sequence shown here is derived from an EMBL/GenBank/DDBJ whole genome shotgun (WGS) entry which is preliminary data.</text>
</comment>
<dbReference type="EMBL" id="NMVI01000011">
    <property type="protein sequence ID" value="OYN88787.1"/>
    <property type="molecule type" value="Genomic_DNA"/>
</dbReference>
<proteinExistence type="predicted"/>